<dbReference type="Gene3D" id="1.10.1410.10">
    <property type="match status" value="1"/>
</dbReference>
<evidence type="ECO:0000259" key="6">
    <source>
        <dbReference type="Pfam" id="PF03828"/>
    </source>
</evidence>
<feature type="domain" description="Poly(A) RNA polymerase mitochondrial-like central palm" evidence="7">
    <location>
        <begin position="60"/>
        <end position="107"/>
    </location>
</feature>
<dbReference type="EnsemblMetazoa" id="XM_019997807.1">
    <property type="protein sequence ID" value="XP_019853366.1"/>
    <property type="gene ID" value="LOC109582826"/>
</dbReference>
<dbReference type="PANTHER" id="PTHR12271:SF127">
    <property type="entry name" value="SPECKLE TARGETED PIP5K1A-REGULATED POLY(A) POLYMERASE"/>
    <property type="match status" value="1"/>
</dbReference>
<evidence type="ECO:0000256" key="5">
    <source>
        <dbReference type="ARBA" id="ARBA00022842"/>
    </source>
</evidence>
<accession>A0AAN0J9G3</accession>
<protein>
    <recommendedName>
        <fullName evidence="10">PAP-associated domain-containing protein</fullName>
    </recommendedName>
</protein>
<comment type="cofactor">
    <cofactor evidence="2">
        <name>Mg(2+)</name>
        <dbReference type="ChEBI" id="CHEBI:18420"/>
    </cofactor>
</comment>
<dbReference type="SUPFAM" id="SSF81301">
    <property type="entry name" value="Nucleotidyltransferase"/>
    <property type="match status" value="1"/>
</dbReference>
<reference evidence="8" key="2">
    <citation type="submission" date="2024-06" db="UniProtKB">
        <authorList>
            <consortium name="EnsemblMetazoa"/>
        </authorList>
    </citation>
    <scope>IDENTIFICATION</scope>
</reference>
<evidence type="ECO:0000313" key="9">
    <source>
        <dbReference type="Proteomes" id="UP000007879"/>
    </source>
</evidence>
<comment type="cofactor">
    <cofactor evidence="1">
        <name>Mn(2+)</name>
        <dbReference type="ChEBI" id="CHEBI:29035"/>
    </cofactor>
</comment>
<dbReference type="GO" id="GO:0031123">
    <property type="term" value="P:RNA 3'-end processing"/>
    <property type="evidence" value="ECO:0007669"/>
    <property type="project" value="TreeGrafter"/>
</dbReference>
<organism evidence="8 9">
    <name type="scientific">Amphimedon queenslandica</name>
    <name type="common">Sponge</name>
    <dbReference type="NCBI Taxonomy" id="400682"/>
    <lineage>
        <taxon>Eukaryota</taxon>
        <taxon>Metazoa</taxon>
        <taxon>Porifera</taxon>
        <taxon>Demospongiae</taxon>
        <taxon>Heteroscleromorpha</taxon>
        <taxon>Haplosclerida</taxon>
        <taxon>Niphatidae</taxon>
        <taxon>Amphimedon</taxon>
    </lineage>
</organism>
<reference evidence="9" key="1">
    <citation type="journal article" date="2010" name="Nature">
        <title>The Amphimedon queenslandica genome and the evolution of animal complexity.</title>
        <authorList>
            <person name="Srivastava M."/>
            <person name="Simakov O."/>
            <person name="Chapman J."/>
            <person name="Fahey B."/>
            <person name="Gauthier M.E."/>
            <person name="Mitros T."/>
            <person name="Richards G.S."/>
            <person name="Conaco C."/>
            <person name="Dacre M."/>
            <person name="Hellsten U."/>
            <person name="Larroux C."/>
            <person name="Putnam N.H."/>
            <person name="Stanke M."/>
            <person name="Adamska M."/>
            <person name="Darling A."/>
            <person name="Degnan S.M."/>
            <person name="Oakley T.H."/>
            <person name="Plachetzki D.C."/>
            <person name="Zhai Y."/>
            <person name="Adamski M."/>
            <person name="Calcino A."/>
            <person name="Cummins S.F."/>
            <person name="Goodstein D.M."/>
            <person name="Harris C."/>
            <person name="Jackson D.J."/>
            <person name="Leys S.P."/>
            <person name="Shu S."/>
            <person name="Woodcroft B.J."/>
            <person name="Vervoort M."/>
            <person name="Kosik K.S."/>
            <person name="Manning G."/>
            <person name="Degnan B.M."/>
            <person name="Rokhsar D.S."/>
        </authorList>
    </citation>
    <scope>NUCLEOTIDE SEQUENCE [LARGE SCALE GENOMIC DNA]</scope>
</reference>
<evidence type="ECO:0000256" key="3">
    <source>
        <dbReference type="ARBA" id="ARBA00022679"/>
    </source>
</evidence>
<name>A0AAN0J9G3_AMPQE</name>
<dbReference type="InterPro" id="IPR043519">
    <property type="entry name" value="NT_sf"/>
</dbReference>
<dbReference type="Pfam" id="PF22600">
    <property type="entry name" value="MTPAP-like_central"/>
    <property type="match status" value="1"/>
</dbReference>
<dbReference type="GeneID" id="109582826"/>
<evidence type="ECO:0000256" key="1">
    <source>
        <dbReference type="ARBA" id="ARBA00001936"/>
    </source>
</evidence>
<dbReference type="InterPro" id="IPR054708">
    <property type="entry name" value="MTPAP-like_central"/>
</dbReference>
<keyword evidence="4" id="KW-0479">Metal-binding</keyword>
<evidence type="ECO:0000256" key="2">
    <source>
        <dbReference type="ARBA" id="ARBA00001946"/>
    </source>
</evidence>
<keyword evidence="3" id="KW-0808">Transferase</keyword>
<dbReference type="Proteomes" id="UP000007879">
    <property type="component" value="Unassembled WGS sequence"/>
</dbReference>
<dbReference type="Pfam" id="PF03828">
    <property type="entry name" value="PAP_assoc"/>
    <property type="match status" value="1"/>
</dbReference>
<dbReference type="SUPFAM" id="SSF81631">
    <property type="entry name" value="PAP/OAS1 substrate-binding domain"/>
    <property type="match status" value="1"/>
</dbReference>
<dbReference type="PANTHER" id="PTHR12271">
    <property type="entry name" value="POLY A POLYMERASE CID PAP -RELATED"/>
    <property type="match status" value="1"/>
</dbReference>
<evidence type="ECO:0008006" key="10">
    <source>
        <dbReference type="Google" id="ProtNLM"/>
    </source>
</evidence>
<sequence length="458" mass="50907">MDTSNAAQASSILESFLASSKPTPSTTSLIPSHVKIGGSADMSSWSKEYLSVINVIGCLSECSNILALPSARCPIVRFTVSSLNVSCDVSVNRRLGPYNSKLLKAYLNFDKRVSPLLYLLKSWLRICGVMGFKRTQINNYSLSLMLIYALQKTSPPVLPCFQDPRTWPLNMEWYGRAGFMLRKHEAEYIDGWKVDFVNPNSLLPSKNSSSIAELARHFFNFYSAVFSFSNHAVTVHTPLLLTIQDAVQLSLQDPTHQESMTESGGMKISPLCVQDPFDLLHNVTKAVTPSTLNALVEEMKQAVLVMDNLLSASPSLHNLGILSLFVCQTPTSPFSSPEKSYKTTYQLHFSLKMIEKLVSKVPAAVGLSLPFPTNITCTTYTNSWRGRRWKRRHDARLATGSTNTSPVLLFTLSSMDPSSYRGKKREEIVVSVALTVNDVSMSSEFSLFFAFFKKLCLS</sequence>
<evidence type="ECO:0000313" key="8">
    <source>
        <dbReference type="EnsemblMetazoa" id="XP_019853366.1"/>
    </source>
</evidence>
<evidence type="ECO:0000259" key="7">
    <source>
        <dbReference type="Pfam" id="PF22600"/>
    </source>
</evidence>
<evidence type="ECO:0000256" key="4">
    <source>
        <dbReference type="ARBA" id="ARBA00022723"/>
    </source>
</evidence>
<dbReference type="CDD" id="cd05402">
    <property type="entry name" value="NT_PAP_TUTase"/>
    <property type="match status" value="1"/>
</dbReference>
<proteinExistence type="predicted"/>
<dbReference type="GO" id="GO:1990817">
    <property type="term" value="F:poly(A) RNA polymerase activity"/>
    <property type="evidence" value="ECO:0007669"/>
    <property type="project" value="TreeGrafter"/>
</dbReference>
<dbReference type="InterPro" id="IPR002058">
    <property type="entry name" value="PAP_assoc"/>
</dbReference>
<dbReference type="KEGG" id="aqu:109582826"/>
<dbReference type="AlphaFoldDB" id="A0AAN0J9G3"/>
<dbReference type="RefSeq" id="XP_019853366.1">
    <property type="nucleotide sequence ID" value="XM_019997807.1"/>
</dbReference>
<dbReference type="GO" id="GO:0046872">
    <property type="term" value="F:metal ion binding"/>
    <property type="evidence" value="ECO:0007669"/>
    <property type="project" value="UniProtKB-KW"/>
</dbReference>
<feature type="domain" description="PAP-associated" evidence="6">
    <location>
        <begin position="210"/>
        <end position="279"/>
    </location>
</feature>
<keyword evidence="9" id="KW-1185">Reference proteome</keyword>
<keyword evidence="5" id="KW-0460">Magnesium</keyword>